<comment type="caution">
    <text evidence="2">The sequence shown here is derived from an EMBL/GenBank/DDBJ whole genome shotgun (WGS) entry which is preliminary data.</text>
</comment>
<keyword evidence="1" id="KW-0472">Membrane</keyword>
<evidence type="ECO:0000313" key="3">
    <source>
        <dbReference type="Proteomes" id="UP000192434"/>
    </source>
</evidence>
<organism evidence="2 3">
    <name type="scientific">Mycobacteroides saopaulense</name>
    <dbReference type="NCBI Taxonomy" id="1578165"/>
    <lineage>
        <taxon>Bacteria</taxon>
        <taxon>Bacillati</taxon>
        <taxon>Actinomycetota</taxon>
        <taxon>Actinomycetes</taxon>
        <taxon>Mycobacteriales</taxon>
        <taxon>Mycobacteriaceae</taxon>
        <taxon>Mycobacteroides</taxon>
    </lineage>
</organism>
<keyword evidence="1" id="KW-0812">Transmembrane</keyword>
<dbReference type="AlphaFoldDB" id="A0A1S4VTQ5"/>
<proteinExistence type="predicted"/>
<accession>A0A1S4VTQ5</accession>
<dbReference type="STRING" id="1578165.BKG68_09320"/>
<protein>
    <submittedName>
        <fullName evidence="2">Uncharacterized protein</fullName>
    </submittedName>
</protein>
<reference evidence="2 3" key="1">
    <citation type="submission" date="2016-12" db="EMBL/GenBank/DDBJ databases">
        <title>The new phylogeny of genus Mycobacterium.</title>
        <authorList>
            <person name="Tortoli E."/>
            <person name="Trovato A."/>
            <person name="Cirillo D.M."/>
        </authorList>
    </citation>
    <scope>NUCLEOTIDE SEQUENCE [LARGE SCALE GENOMIC DNA]</scope>
    <source>
        <strain evidence="2 3">CCUG 66554</strain>
    </source>
</reference>
<dbReference type="RefSeq" id="WP_083015895.1">
    <property type="nucleotide sequence ID" value="NZ_CP010271.1"/>
</dbReference>
<dbReference type="OrthoDB" id="4764069at2"/>
<name>A0A1S4VTQ5_9MYCO</name>
<dbReference type="Proteomes" id="UP000192434">
    <property type="component" value="Unassembled WGS sequence"/>
</dbReference>
<feature type="transmembrane region" description="Helical" evidence="1">
    <location>
        <begin position="47"/>
        <end position="66"/>
    </location>
</feature>
<gene>
    <name evidence="2" type="ORF">BST43_11860</name>
</gene>
<dbReference type="EMBL" id="MVII01000013">
    <property type="protein sequence ID" value="ORB57995.1"/>
    <property type="molecule type" value="Genomic_DNA"/>
</dbReference>
<evidence type="ECO:0000256" key="1">
    <source>
        <dbReference type="SAM" id="Phobius"/>
    </source>
</evidence>
<evidence type="ECO:0000313" key="2">
    <source>
        <dbReference type="EMBL" id="ORB57995.1"/>
    </source>
</evidence>
<sequence>MPGESSHLADATAPVSLYDTAEIHHWEPVQHGMAVTRVRHALVVQPVWLPLTASVLFLGGAALLILMSRRDAVLSRAPDNVGWQQLLCLGINRR</sequence>
<keyword evidence="1" id="KW-1133">Transmembrane helix</keyword>
<dbReference type="KEGG" id="msao:MYCSP_14350"/>